<feature type="signal peptide" evidence="1">
    <location>
        <begin position="1"/>
        <end position="17"/>
    </location>
</feature>
<keyword evidence="1" id="KW-0732">Signal</keyword>
<comment type="caution">
    <text evidence="2">The sequence shown here is derived from an EMBL/GenBank/DDBJ whole genome shotgun (WGS) entry which is preliminary data.</text>
</comment>
<dbReference type="AlphaFoldDB" id="A0AA44WKS2"/>
<protein>
    <submittedName>
        <fullName evidence="2">Uncharacterized protein</fullName>
    </submittedName>
</protein>
<accession>A0AA44WKS2</accession>
<evidence type="ECO:0000313" key="3">
    <source>
        <dbReference type="Proteomes" id="UP000236305"/>
    </source>
</evidence>
<evidence type="ECO:0000313" key="2">
    <source>
        <dbReference type="EMBL" id="PNH33256.1"/>
    </source>
</evidence>
<evidence type="ECO:0000256" key="1">
    <source>
        <dbReference type="SAM" id="SignalP"/>
    </source>
</evidence>
<name>A0AA44WKS2_VERDA</name>
<organism evidence="2 3">
    <name type="scientific">Verticillium dahliae</name>
    <name type="common">Verticillium wilt</name>
    <dbReference type="NCBI Taxonomy" id="27337"/>
    <lineage>
        <taxon>Eukaryota</taxon>
        <taxon>Fungi</taxon>
        <taxon>Dikarya</taxon>
        <taxon>Ascomycota</taxon>
        <taxon>Pezizomycotina</taxon>
        <taxon>Sordariomycetes</taxon>
        <taxon>Hypocreomycetidae</taxon>
        <taxon>Glomerellales</taxon>
        <taxon>Plectosphaerellaceae</taxon>
        <taxon>Verticillium</taxon>
    </lineage>
</organism>
<sequence length="57" mass="6059">MHFATLLVAILPAVVLARPYLPLNLPTLPPNTAAPDVPVIPRDAFEDAALDLVEASQ</sequence>
<feature type="chain" id="PRO_5041205186" evidence="1">
    <location>
        <begin position="18"/>
        <end position="57"/>
    </location>
</feature>
<dbReference type="Proteomes" id="UP000236305">
    <property type="component" value="Unassembled WGS sequence"/>
</dbReference>
<dbReference type="EMBL" id="MPSH01000009">
    <property type="protein sequence ID" value="PNH33256.1"/>
    <property type="molecule type" value="Genomic_DNA"/>
</dbReference>
<proteinExistence type="predicted"/>
<gene>
    <name evidence="2" type="ORF">BJF96_g3539</name>
</gene>
<reference evidence="2 3" key="1">
    <citation type="submission" date="2017-12" db="EMBL/GenBank/DDBJ databases">
        <title>Comparative genomics yields insights into virulence evolution of Verticillium dahliae.</title>
        <authorList>
            <person name="Fan R."/>
            <person name="Armitage A.D."/>
            <person name="Cascant-Lopez E."/>
            <person name="Sobczyk M."/>
            <person name="Cockerton H.M."/>
            <person name="Harrison R.J."/>
        </authorList>
    </citation>
    <scope>NUCLEOTIDE SEQUENCE [LARGE SCALE GENOMIC DNA]</scope>
    <source>
        <strain evidence="2 3">12008</strain>
    </source>
</reference>